<dbReference type="Pfam" id="PF06750">
    <property type="entry name" value="A24_N_bact"/>
    <property type="match status" value="1"/>
</dbReference>
<dbReference type="PANTHER" id="PTHR30487">
    <property type="entry name" value="TYPE 4 PREPILIN-LIKE PROTEINS LEADER PEPTIDE-PROCESSING ENZYME"/>
    <property type="match status" value="1"/>
</dbReference>
<sequence length="466" mass="50517">MPDLPLPAWTALAAVLGLLVGSFLNVVILRLPERMAAEWRREARDVLELDTGDEALPPGIVRERSHCPRCKHPLSAADNIPLLGWLLLRGRCRYCKARISIQYPLVELLGGVLSAIVVWKLGPTWQALAGLVLTWVLIALSGIDFRTQLLPDQLTLPLLWLGLLLALKPMFAAAPAAIVGAAIGYLSLWSVYWLFKLLTGKEGMGHGDFKLLAALGAWMGPVALLPIILLSSLIGALVGGGLIALRRHERGVPMPFGPFIAMAGWVCLVVALTGGIAAGKSAVTRRFASLDVPVHDADVAAREVVAAGSEGLAAVVAAFGDGVLDSGGGLDRPAMRRRVFADPAARQTLENIIHPRVRRWLHERALADTTPYCMLAIPLLAENIGHYRWVDRVLLVDAPVEQQLARLMARDTIDEVLARRMLAQQVRREERLAFAHDVIDNSGDEAALDAEVAALHQRYLALASAR</sequence>
<evidence type="ECO:0000256" key="3">
    <source>
        <dbReference type="ARBA" id="ARBA00022475"/>
    </source>
</evidence>
<evidence type="ECO:0000256" key="4">
    <source>
        <dbReference type="ARBA" id="ARBA00022519"/>
    </source>
</evidence>
<dbReference type="GO" id="GO:0005886">
    <property type="term" value="C:plasma membrane"/>
    <property type="evidence" value="ECO:0007669"/>
    <property type="project" value="UniProtKB-SubCell"/>
</dbReference>
<organism evidence="19 20">
    <name type="scientific">Dorcoceras hygrometricum</name>
    <dbReference type="NCBI Taxonomy" id="472368"/>
    <lineage>
        <taxon>Eukaryota</taxon>
        <taxon>Viridiplantae</taxon>
        <taxon>Streptophyta</taxon>
        <taxon>Embryophyta</taxon>
        <taxon>Tracheophyta</taxon>
        <taxon>Spermatophyta</taxon>
        <taxon>Magnoliopsida</taxon>
        <taxon>eudicotyledons</taxon>
        <taxon>Gunneridae</taxon>
        <taxon>Pentapetalae</taxon>
        <taxon>asterids</taxon>
        <taxon>lamiids</taxon>
        <taxon>Lamiales</taxon>
        <taxon>Gesneriaceae</taxon>
        <taxon>Didymocarpoideae</taxon>
        <taxon>Trichosporeae</taxon>
        <taxon>Loxocarpinae</taxon>
        <taxon>Dorcoceras</taxon>
    </lineage>
</organism>
<feature type="transmembrane region" description="Helical" evidence="16">
    <location>
        <begin position="177"/>
        <end position="199"/>
    </location>
</feature>
<dbReference type="FunFam" id="1.20.120.1220:FF:000001">
    <property type="entry name" value="Type 4 prepilin-like proteins leader peptide-processing enzyme"/>
    <property type="match status" value="1"/>
</dbReference>
<keyword evidence="5" id="KW-0489">Methyltransferase</keyword>
<evidence type="ECO:0000256" key="2">
    <source>
        <dbReference type="ARBA" id="ARBA00005801"/>
    </source>
</evidence>
<evidence type="ECO:0000259" key="18">
    <source>
        <dbReference type="Pfam" id="PF06750"/>
    </source>
</evidence>
<dbReference type="Pfam" id="PF01121">
    <property type="entry name" value="CoaE"/>
    <property type="match status" value="1"/>
</dbReference>
<dbReference type="Gene3D" id="1.20.120.1220">
    <property type="match status" value="1"/>
</dbReference>
<feature type="transmembrane region" description="Helical" evidence="16">
    <location>
        <begin position="6"/>
        <end position="31"/>
    </location>
</feature>
<dbReference type="GO" id="GO:0032259">
    <property type="term" value="P:methylation"/>
    <property type="evidence" value="ECO:0007669"/>
    <property type="project" value="UniProtKB-KW"/>
</dbReference>
<keyword evidence="11" id="KW-0378">Hydrolase</keyword>
<keyword evidence="13 16" id="KW-1133">Transmembrane helix</keyword>
<evidence type="ECO:0000256" key="14">
    <source>
        <dbReference type="ARBA" id="ARBA00023136"/>
    </source>
</evidence>
<evidence type="ECO:0000256" key="8">
    <source>
        <dbReference type="ARBA" id="ARBA00022691"/>
    </source>
</evidence>
<evidence type="ECO:0000313" key="19">
    <source>
        <dbReference type="EMBL" id="KZV15328.1"/>
    </source>
</evidence>
<name>A0A2Z7A148_9LAMI</name>
<feature type="transmembrane region" description="Helical" evidence="16">
    <location>
        <begin position="256"/>
        <end position="278"/>
    </location>
</feature>
<dbReference type="InterPro" id="IPR050882">
    <property type="entry name" value="Prepilin_peptidase/N-MTase"/>
</dbReference>
<gene>
    <name evidence="19" type="ORF">F511_25196</name>
</gene>
<evidence type="ECO:0000313" key="20">
    <source>
        <dbReference type="Proteomes" id="UP000250235"/>
    </source>
</evidence>
<dbReference type="AlphaFoldDB" id="A0A2Z7A148"/>
<dbReference type="GO" id="GO:0015937">
    <property type="term" value="P:coenzyme A biosynthetic process"/>
    <property type="evidence" value="ECO:0007669"/>
    <property type="project" value="InterPro"/>
</dbReference>
<dbReference type="CDD" id="cd02022">
    <property type="entry name" value="DPCK"/>
    <property type="match status" value="1"/>
</dbReference>
<proteinExistence type="inferred from homology"/>
<keyword evidence="14 16" id="KW-0472">Membrane</keyword>
<keyword evidence="9 16" id="KW-0812">Transmembrane</keyword>
<dbReference type="PANTHER" id="PTHR30487:SF0">
    <property type="entry name" value="PREPILIN LEADER PEPTIDASE_N-METHYLTRANSFERASE-RELATED"/>
    <property type="match status" value="1"/>
</dbReference>
<dbReference type="OrthoDB" id="247245at2759"/>
<dbReference type="PROSITE" id="PS51219">
    <property type="entry name" value="DPCK"/>
    <property type="match status" value="1"/>
</dbReference>
<reference evidence="19 20" key="1">
    <citation type="journal article" date="2015" name="Proc. Natl. Acad. Sci. U.S.A.">
        <title>The resurrection genome of Boea hygrometrica: A blueprint for survival of dehydration.</title>
        <authorList>
            <person name="Xiao L."/>
            <person name="Yang G."/>
            <person name="Zhang L."/>
            <person name="Yang X."/>
            <person name="Zhao S."/>
            <person name="Ji Z."/>
            <person name="Zhou Q."/>
            <person name="Hu M."/>
            <person name="Wang Y."/>
            <person name="Chen M."/>
            <person name="Xu Y."/>
            <person name="Jin H."/>
            <person name="Xiao X."/>
            <person name="Hu G."/>
            <person name="Bao F."/>
            <person name="Hu Y."/>
            <person name="Wan P."/>
            <person name="Li L."/>
            <person name="Deng X."/>
            <person name="Kuang T."/>
            <person name="Xiang C."/>
            <person name="Zhu J.K."/>
            <person name="Oliver M.J."/>
            <person name="He Y."/>
        </authorList>
    </citation>
    <scope>NUCLEOTIDE SEQUENCE [LARGE SCALE GENOMIC DNA]</scope>
    <source>
        <strain evidence="20">cv. XS01</strain>
    </source>
</reference>
<comment type="similarity">
    <text evidence="2">Belongs to the peptidase A24 family.</text>
</comment>
<dbReference type="NCBIfam" id="TIGR00152">
    <property type="entry name" value="dephospho-CoA kinase"/>
    <property type="match status" value="1"/>
</dbReference>
<dbReference type="SUPFAM" id="SSF52540">
    <property type="entry name" value="P-loop containing nucleoside triphosphate hydrolases"/>
    <property type="match status" value="1"/>
</dbReference>
<dbReference type="GO" id="GO:0006465">
    <property type="term" value="P:signal peptide processing"/>
    <property type="evidence" value="ECO:0007669"/>
    <property type="project" value="TreeGrafter"/>
</dbReference>
<keyword evidence="8" id="KW-0949">S-adenosyl-L-methionine</keyword>
<feature type="domain" description="Prepilin peptidase A24 N-terminal" evidence="18">
    <location>
        <begin position="15"/>
        <end position="120"/>
    </location>
</feature>
<evidence type="ECO:0000256" key="10">
    <source>
        <dbReference type="ARBA" id="ARBA00022741"/>
    </source>
</evidence>
<comment type="subcellular location">
    <subcellularLocation>
        <location evidence="1">Cell inner membrane</location>
        <topology evidence="1">Multi-pass membrane protein</topology>
    </subcellularLocation>
</comment>
<protein>
    <submittedName>
        <fullName evidence="19">Dephospho-CoA kinase</fullName>
    </submittedName>
</protein>
<evidence type="ECO:0000256" key="15">
    <source>
        <dbReference type="ARBA" id="ARBA00023268"/>
    </source>
</evidence>
<dbReference type="GO" id="GO:0005524">
    <property type="term" value="F:ATP binding"/>
    <property type="evidence" value="ECO:0007669"/>
    <property type="project" value="UniProtKB-KW"/>
</dbReference>
<dbReference type="Pfam" id="PF01478">
    <property type="entry name" value="Peptidase_A24"/>
    <property type="match status" value="1"/>
</dbReference>
<evidence type="ECO:0000256" key="16">
    <source>
        <dbReference type="SAM" id="Phobius"/>
    </source>
</evidence>
<dbReference type="InterPro" id="IPR027417">
    <property type="entry name" value="P-loop_NTPase"/>
</dbReference>
<keyword evidence="6" id="KW-0645">Protease</keyword>
<keyword evidence="10" id="KW-0547">Nucleotide-binding</keyword>
<keyword evidence="12" id="KW-0067">ATP-binding</keyword>
<evidence type="ECO:0000256" key="9">
    <source>
        <dbReference type="ARBA" id="ARBA00022692"/>
    </source>
</evidence>
<evidence type="ECO:0000259" key="17">
    <source>
        <dbReference type="Pfam" id="PF01478"/>
    </source>
</evidence>
<feature type="transmembrane region" description="Helical" evidence="16">
    <location>
        <begin position="211"/>
        <end position="244"/>
    </location>
</feature>
<dbReference type="EMBL" id="KV020106">
    <property type="protein sequence ID" value="KZV15328.1"/>
    <property type="molecule type" value="Genomic_DNA"/>
</dbReference>
<accession>A0A2Z7A148</accession>
<keyword evidence="20" id="KW-1185">Reference proteome</keyword>
<feature type="domain" description="Prepilin type IV endopeptidase peptidase" evidence="17">
    <location>
        <begin position="131"/>
        <end position="239"/>
    </location>
</feature>
<keyword evidence="15" id="KW-0511">Multifunctional enzyme</keyword>
<keyword evidence="3" id="KW-1003">Cell membrane</keyword>
<evidence type="ECO:0000256" key="1">
    <source>
        <dbReference type="ARBA" id="ARBA00004429"/>
    </source>
</evidence>
<dbReference type="GO" id="GO:0004190">
    <property type="term" value="F:aspartic-type endopeptidase activity"/>
    <property type="evidence" value="ECO:0007669"/>
    <property type="project" value="InterPro"/>
</dbReference>
<dbReference type="HAMAP" id="MF_00376">
    <property type="entry name" value="Dephospho_CoA_kinase"/>
    <property type="match status" value="1"/>
</dbReference>
<keyword evidence="7" id="KW-0808">Transferase</keyword>
<feature type="transmembrane region" description="Helical" evidence="16">
    <location>
        <begin position="101"/>
        <end position="119"/>
    </location>
</feature>
<evidence type="ECO:0000256" key="7">
    <source>
        <dbReference type="ARBA" id="ARBA00022679"/>
    </source>
</evidence>
<evidence type="ECO:0000256" key="6">
    <source>
        <dbReference type="ARBA" id="ARBA00022670"/>
    </source>
</evidence>
<dbReference type="InterPro" id="IPR000045">
    <property type="entry name" value="Prepilin_IV_endopep_pep"/>
</dbReference>
<evidence type="ECO:0000256" key="5">
    <source>
        <dbReference type="ARBA" id="ARBA00022603"/>
    </source>
</evidence>
<dbReference type="GO" id="GO:0004140">
    <property type="term" value="F:dephospho-CoA kinase activity"/>
    <property type="evidence" value="ECO:0007669"/>
    <property type="project" value="InterPro"/>
</dbReference>
<evidence type="ECO:0000256" key="12">
    <source>
        <dbReference type="ARBA" id="ARBA00022840"/>
    </source>
</evidence>
<keyword evidence="4" id="KW-0997">Cell inner membrane</keyword>
<keyword evidence="19" id="KW-0418">Kinase</keyword>
<feature type="transmembrane region" description="Helical" evidence="16">
    <location>
        <begin position="125"/>
        <end position="142"/>
    </location>
</feature>
<dbReference type="GO" id="GO:0008168">
    <property type="term" value="F:methyltransferase activity"/>
    <property type="evidence" value="ECO:0007669"/>
    <property type="project" value="UniProtKB-KW"/>
</dbReference>
<evidence type="ECO:0000256" key="11">
    <source>
        <dbReference type="ARBA" id="ARBA00022801"/>
    </source>
</evidence>
<dbReference type="InterPro" id="IPR010627">
    <property type="entry name" value="Prepilin_pept_A24_N"/>
</dbReference>
<dbReference type="Proteomes" id="UP000250235">
    <property type="component" value="Unassembled WGS sequence"/>
</dbReference>
<dbReference type="InterPro" id="IPR001977">
    <property type="entry name" value="Depp_CoAkinase"/>
</dbReference>
<dbReference type="Gene3D" id="3.40.50.300">
    <property type="entry name" value="P-loop containing nucleotide triphosphate hydrolases"/>
    <property type="match status" value="1"/>
</dbReference>
<evidence type="ECO:0000256" key="13">
    <source>
        <dbReference type="ARBA" id="ARBA00022989"/>
    </source>
</evidence>
<dbReference type="InterPro" id="IPR014032">
    <property type="entry name" value="Peptidase_A24A_bac"/>
</dbReference>
<dbReference type="PRINTS" id="PR00864">
    <property type="entry name" value="PREPILNPTASE"/>
</dbReference>